<dbReference type="GO" id="GO:0000978">
    <property type="term" value="F:RNA polymerase II cis-regulatory region sequence-specific DNA binding"/>
    <property type="evidence" value="ECO:0007669"/>
    <property type="project" value="TreeGrafter"/>
</dbReference>
<dbReference type="GO" id="GO:0008270">
    <property type="term" value="F:zinc ion binding"/>
    <property type="evidence" value="ECO:0007669"/>
    <property type="project" value="UniProtKB-KW"/>
</dbReference>
<feature type="region of interest" description="Disordered" evidence="9">
    <location>
        <begin position="17"/>
        <end position="64"/>
    </location>
</feature>
<name>A0A0K8TKL9_TABBR</name>
<feature type="non-terminal residue" evidence="10">
    <location>
        <position position="197"/>
    </location>
</feature>
<keyword evidence="5" id="KW-0805">Transcription regulation</keyword>
<comment type="subcellular location">
    <subcellularLocation>
        <location evidence="1">Nucleus</location>
    </subcellularLocation>
</comment>
<evidence type="ECO:0000256" key="6">
    <source>
        <dbReference type="ARBA" id="ARBA00023125"/>
    </source>
</evidence>
<feature type="compositionally biased region" description="Basic and acidic residues" evidence="9">
    <location>
        <begin position="52"/>
        <end position="64"/>
    </location>
</feature>
<feature type="compositionally biased region" description="Low complexity" evidence="9">
    <location>
        <begin position="97"/>
        <end position="126"/>
    </location>
</feature>
<evidence type="ECO:0000256" key="3">
    <source>
        <dbReference type="ARBA" id="ARBA00022771"/>
    </source>
</evidence>
<keyword evidence="8" id="KW-0539">Nucleus</keyword>
<dbReference type="GO" id="GO:0006357">
    <property type="term" value="P:regulation of transcription by RNA polymerase II"/>
    <property type="evidence" value="ECO:0007669"/>
    <property type="project" value="TreeGrafter"/>
</dbReference>
<keyword evidence="10" id="KW-0813">Transport</keyword>
<feature type="region of interest" description="Disordered" evidence="9">
    <location>
        <begin position="91"/>
        <end position="153"/>
    </location>
</feature>
<dbReference type="AlphaFoldDB" id="A0A0K8TKL9"/>
<dbReference type="GO" id="GO:0005634">
    <property type="term" value="C:nucleus"/>
    <property type="evidence" value="ECO:0007669"/>
    <property type="project" value="UniProtKB-SubCell"/>
</dbReference>
<dbReference type="PANTHER" id="PTHR13006:SF9">
    <property type="entry name" value="GLUCOSE TRANSPORTER 4 ENHANCER FACTOR, ISOFORM G"/>
    <property type="match status" value="1"/>
</dbReference>
<evidence type="ECO:0000256" key="4">
    <source>
        <dbReference type="ARBA" id="ARBA00022833"/>
    </source>
</evidence>
<keyword evidence="3" id="KW-0863">Zinc-finger</keyword>
<evidence type="ECO:0000256" key="5">
    <source>
        <dbReference type="ARBA" id="ARBA00023015"/>
    </source>
</evidence>
<keyword evidence="4" id="KW-0862">Zinc</keyword>
<dbReference type="InterPro" id="IPR052253">
    <property type="entry name" value="CR1/CR2-DNA-binding_regulator"/>
</dbReference>
<dbReference type="EMBL" id="GDAI01002942">
    <property type="protein sequence ID" value="JAI14661.1"/>
    <property type="molecule type" value="mRNA"/>
</dbReference>
<dbReference type="PANTHER" id="PTHR13006">
    <property type="entry name" value="PAPILLOMAVIRUS REGULATORY FACTOR PRF-1"/>
    <property type="match status" value="1"/>
</dbReference>
<evidence type="ECO:0000256" key="7">
    <source>
        <dbReference type="ARBA" id="ARBA00023163"/>
    </source>
</evidence>
<feature type="compositionally biased region" description="Basic and acidic residues" evidence="9">
    <location>
        <begin position="17"/>
        <end position="26"/>
    </location>
</feature>
<evidence type="ECO:0000256" key="9">
    <source>
        <dbReference type="SAM" id="MobiDB-lite"/>
    </source>
</evidence>
<evidence type="ECO:0000256" key="1">
    <source>
        <dbReference type="ARBA" id="ARBA00004123"/>
    </source>
</evidence>
<keyword evidence="7" id="KW-0804">Transcription</keyword>
<protein>
    <submittedName>
        <fullName evidence="10">Putative glucose transporter 4 enhancer factor</fullName>
    </submittedName>
</protein>
<keyword evidence="2" id="KW-0479">Metal-binding</keyword>
<reference evidence="10" key="1">
    <citation type="journal article" date="2015" name="Insect Biochem. Mol. Biol.">
        <title>An insight into the sialome of the horse fly, Tabanus bromius.</title>
        <authorList>
            <person name="Ribeiro J.M."/>
            <person name="Kazimirova M."/>
            <person name="Takac P."/>
            <person name="Andersen J.F."/>
            <person name="Francischetti I.M."/>
        </authorList>
    </citation>
    <scope>NUCLEOTIDE SEQUENCE</scope>
</reference>
<feature type="non-terminal residue" evidence="10">
    <location>
        <position position="1"/>
    </location>
</feature>
<evidence type="ECO:0000256" key="8">
    <source>
        <dbReference type="ARBA" id="ARBA00023242"/>
    </source>
</evidence>
<keyword evidence="6" id="KW-0238">DNA-binding</keyword>
<dbReference type="GO" id="GO:0003700">
    <property type="term" value="F:DNA-binding transcription factor activity"/>
    <property type="evidence" value="ECO:0007669"/>
    <property type="project" value="TreeGrafter"/>
</dbReference>
<organism evidence="10">
    <name type="scientific">Tabanus bromius</name>
    <name type="common">Band-eyed brown horse fly</name>
    <dbReference type="NCBI Taxonomy" id="304241"/>
    <lineage>
        <taxon>Eukaryota</taxon>
        <taxon>Metazoa</taxon>
        <taxon>Ecdysozoa</taxon>
        <taxon>Arthropoda</taxon>
        <taxon>Hexapoda</taxon>
        <taxon>Insecta</taxon>
        <taxon>Pterygota</taxon>
        <taxon>Neoptera</taxon>
        <taxon>Endopterygota</taxon>
        <taxon>Diptera</taxon>
        <taxon>Brachycera</taxon>
        <taxon>Tabanomorpha</taxon>
        <taxon>Tabanoidea</taxon>
        <taxon>Tabanidae</taxon>
        <taxon>Tabanus</taxon>
    </lineage>
</organism>
<proteinExistence type="evidence at transcript level"/>
<sequence>RRSARLADQDRDTDFARLADMAGDRRRPSHNIDVPLALTQHNSRKRRPSYSQDERDNHIPQFRDDDQMDACNAALVLMSLSCSPHSPRAGQWNTMLGSSPGSSSASCSSSGSSSPPLSDDGTPPSDTQTRIRTTSLSTSDEGIGMDYSEETPRKRRAHGRIFRCTWKECGVIETTVPRIESHVRTAHLPHKEPRDSV</sequence>
<feature type="compositionally biased region" description="Polar residues" evidence="9">
    <location>
        <begin position="127"/>
        <end position="140"/>
    </location>
</feature>
<evidence type="ECO:0000313" key="10">
    <source>
        <dbReference type="EMBL" id="JAI14661.1"/>
    </source>
</evidence>
<keyword evidence="10" id="KW-0762">Sugar transport</keyword>
<evidence type="ECO:0000256" key="2">
    <source>
        <dbReference type="ARBA" id="ARBA00022723"/>
    </source>
</evidence>
<accession>A0A0K8TKL9</accession>